<dbReference type="WBParaSite" id="ECPE_0001011101-mRNA-1">
    <property type="protein sequence ID" value="ECPE_0001011101-mRNA-1"/>
    <property type="gene ID" value="ECPE_0001011101"/>
</dbReference>
<reference evidence="2 3" key="2">
    <citation type="submission" date="2018-11" db="EMBL/GenBank/DDBJ databases">
        <authorList>
            <consortium name="Pathogen Informatics"/>
        </authorList>
    </citation>
    <scope>NUCLEOTIDE SEQUENCE [LARGE SCALE GENOMIC DNA]</scope>
    <source>
        <strain evidence="2 3">Egypt</strain>
    </source>
</reference>
<accession>A0A183ASZ4</accession>
<feature type="region of interest" description="Disordered" evidence="1">
    <location>
        <begin position="484"/>
        <end position="531"/>
    </location>
</feature>
<feature type="compositionally biased region" description="Polar residues" evidence="1">
    <location>
        <begin position="97"/>
        <end position="109"/>
    </location>
</feature>
<dbReference type="EMBL" id="UZAN01048446">
    <property type="protein sequence ID" value="VDP86445.1"/>
    <property type="molecule type" value="Genomic_DNA"/>
</dbReference>
<evidence type="ECO:0000313" key="4">
    <source>
        <dbReference type="WBParaSite" id="ECPE_0001011101-mRNA-1"/>
    </source>
</evidence>
<protein>
    <submittedName>
        <fullName evidence="4">SP-RING-type domain-containing protein</fullName>
    </submittedName>
</protein>
<evidence type="ECO:0000313" key="2">
    <source>
        <dbReference type="EMBL" id="VDP86445.1"/>
    </source>
</evidence>
<dbReference type="AlphaFoldDB" id="A0A183ASZ4"/>
<gene>
    <name evidence="2" type="ORF">ECPE_LOCUS10079</name>
</gene>
<organism evidence="4">
    <name type="scientific">Echinostoma caproni</name>
    <dbReference type="NCBI Taxonomy" id="27848"/>
    <lineage>
        <taxon>Eukaryota</taxon>
        <taxon>Metazoa</taxon>
        <taxon>Spiralia</taxon>
        <taxon>Lophotrochozoa</taxon>
        <taxon>Platyhelminthes</taxon>
        <taxon>Trematoda</taxon>
        <taxon>Digenea</taxon>
        <taxon>Plagiorchiida</taxon>
        <taxon>Echinostomata</taxon>
        <taxon>Echinostomatoidea</taxon>
        <taxon>Echinostomatidae</taxon>
        <taxon>Echinostoma</taxon>
    </lineage>
</organism>
<feature type="region of interest" description="Disordered" evidence="1">
    <location>
        <begin position="312"/>
        <end position="335"/>
    </location>
</feature>
<dbReference type="Proteomes" id="UP000272942">
    <property type="component" value="Unassembled WGS sequence"/>
</dbReference>
<keyword evidence="3" id="KW-1185">Reference proteome</keyword>
<evidence type="ECO:0000313" key="3">
    <source>
        <dbReference type="Proteomes" id="UP000272942"/>
    </source>
</evidence>
<sequence length="578" mass="61743">MQHLYPNFYSLVSAPAQPLDPHVRRRSFVWNPSVSRGLNAISYPVVAIDPGTPAIVNSRVARAETNTSGMRKRSASHMTVRQPLAPIQPAWPKTGVSGVSTGTVDANNTADRDSTTSSTASTPPPPPPPGFADEQPGSNRAVHSEQKSTKCQLPPPPPLSVATAPISQSWVQAPAAFYTIPSNRNAYPVYPIQGTGTQSFGNMITTPIDHQPVAAYAAAWTPVVRRHQEPVYQTSIPPAYPTPLNRSAYRASIQSYLIPVRMQTALSLQSLDKLCSNPVTPIPNAPSVKSVHSGHVARPKLVMGLRDLSCSGRGSSQKLKPECSASQQQHPPRSVRQELGVSIPVLATPHSSRPVLIHTRMNSCPSASQTSGTHAMQYAVPIDHGLCRPLRRPADTSRHARMIDRRRTVWDLVPFNGKESIPITYIAGSGQPPVGVAANGVLTIPSASIIQSAGSKTDFVSSGIHSLSSDSGVELAEVELRNKTGASPSLGRDSDGSVCVDTRNSSSAGAGAEGGRNGLKQRPVGSTGALRRRNPVNARRVSYFCVKHTPICWYPYLECLHYSSVLVPSNATQMVPGG</sequence>
<dbReference type="OrthoDB" id="2161974at2759"/>
<proteinExistence type="predicted"/>
<name>A0A183ASZ4_9TREM</name>
<evidence type="ECO:0000256" key="1">
    <source>
        <dbReference type="SAM" id="MobiDB-lite"/>
    </source>
</evidence>
<feature type="compositionally biased region" description="Polar residues" evidence="1">
    <location>
        <begin position="312"/>
        <end position="331"/>
    </location>
</feature>
<reference evidence="4" key="1">
    <citation type="submission" date="2016-06" db="UniProtKB">
        <authorList>
            <consortium name="WormBaseParasite"/>
        </authorList>
    </citation>
    <scope>IDENTIFICATION</scope>
</reference>
<feature type="region of interest" description="Disordered" evidence="1">
    <location>
        <begin position="86"/>
        <end position="160"/>
    </location>
</feature>